<dbReference type="InterPro" id="IPR002035">
    <property type="entry name" value="VWF_A"/>
</dbReference>
<dbReference type="SUPFAM" id="SSF53300">
    <property type="entry name" value="vWA-like"/>
    <property type="match status" value="3"/>
</dbReference>
<feature type="domain" description="VWFA" evidence="2">
    <location>
        <begin position="264"/>
        <end position="445"/>
    </location>
</feature>
<dbReference type="Pfam" id="PF00092">
    <property type="entry name" value="VWA"/>
    <property type="match status" value="3"/>
</dbReference>
<accession>A0A914VD22</accession>
<feature type="compositionally biased region" description="Low complexity" evidence="1">
    <location>
        <begin position="14"/>
        <end position="47"/>
    </location>
</feature>
<proteinExistence type="predicted"/>
<dbReference type="InterPro" id="IPR050525">
    <property type="entry name" value="ECM_Assembly_Org"/>
</dbReference>
<dbReference type="PANTHER" id="PTHR24020">
    <property type="entry name" value="COLLAGEN ALPHA"/>
    <property type="match status" value="1"/>
</dbReference>
<dbReference type="AlphaFoldDB" id="A0A914VD22"/>
<keyword evidence="3" id="KW-1185">Reference proteome</keyword>
<feature type="domain" description="VWFA" evidence="2">
    <location>
        <begin position="475"/>
        <end position="665"/>
    </location>
</feature>
<dbReference type="WBParaSite" id="PSAMB.scaffold1841size27389.g15152.t1">
    <property type="protein sequence ID" value="PSAMB.scaffold1841size27389.g15152.t1"/>
    <property type="gene ID" value="PSAMB.scaffold1841size27389.g15152"/>
</dbReference>
<evidence type="ECO:0000256" key="1">
    <source>
        <dbReference type="SAM" id="MobiDB-lite"/>
    </source>
</evidence>
<dbReference type="PANTHER" id="PTHR24020:SF87">
    <property type="entry name" value="COLLAGEN ALPHA-1(VI) CHAIN-LIKE"/>
    <property type="match status" value="1"/>
</dbReference>
<dbReference type="InterPro" id="IPR036465">
    <property type="entry name" value="vWFA_dom_sf"/>
</dbReference>
<protein>
    <submittedName>
        <fullName evidence="4">VWFA domain-containing protein</fullName>
    </submittedName>
</protein>
<organism evidence="3 4">
    <name type="scientific">Plectus sambesii</name>
    <dbReference type="NCBI Taxonomy" id="2011161"/>
    <lineage>
        <taxon>Eukaryota</taxon>
        <taxon>Metazoa</taxon>
        <taxon>Ecdysozoa</taxon>
        <taxon>Nematoda</taxon>
        <taxon>Chromadorea</taxon>
        <taxon>Plectida</taxon>
        <taxon>Plectina</taxon>
        <taxon>Plectoidea</taxon>
        <taxon>Plectidae</taxon>
        <taxon>Plectus</taxon>
    </lineage>
</organism>
<dbReference type="SMART" id="SM00327">
    <property type="entry name" value="VWA"/>
    <property type="match status" value="3"/>
</dbReference>
<feature type="region of interest" description="Disordered" evidence="1">
    <location>
        <begin position="1"/>
        <end position="47"/>
    </location>
</feature>
<evidence type="ECO:0000313" key="3">
    <source>
        <dbReference type="Proteomes" id="UP000887566"/>
    </source>
</evidence>
<reference evidence="4" key="1">
    <citation type="submission" date="2022-11" db="UniProtKB">
        <authorList>
            <consortium name="WormBaseParasite"/>
        </authorList>
    </citation>
    <scope>IDENTIFICATION</scope>
</reference>
<name>A0A914VD22_9BILA</name>
<evidence type="ECO:0000259" key="2">
    <source>
        <dbReference type="PROSITE" id="PS50234"/>
    </source>
</evidence>
<dbReference type="PROSITE" id="PS50234">
    <property type="entry name" value="VWFA"/>
    <property type="match status" value="3"/>
</dbReference>
<feature type="domain" description="VWFA" evidence="2">
    <location>
        <begin position="63"/>
        <end position="247"/>
    </location>
</feature>
<dbReference type="Proteomes" id="UP000887566">
    <property type="component" value="Unplaced"/>
</dbReference>
<sequence>MLGVGITKYNDSKSNNNGGNTANSPTTTASNPTTTSNSPTTTVVTTTGTPPVSSILLKSKIVDLVFLVDQTASTVNTMGQIRQFLSDYVGNFNIGPDATRVAVVGTNSAPTGIPLIWFNDTTNLSDLQANIAKIPAGNGSDNGSPFLHKACEYILQTTFHPTNGRRISVPVVLVIMVFSPSLDPVYYNTATAVWRSTDLFAISLAKYTTANEALIDFTRSADTVAQINSISDLTPNSAAVQAMSNFIFKSAPQQPVPLKAVQSDIVIMIDVTSAMIPAAFNNTLSWLNNFVQYFTISKQFTQISLVLYDTSVRTGSFNLVGDSTTLSQKLTGLQWPNSTEPKLNLLGAIQYITNTVLTPDQGWRQQSTYVLVVAINTKIVNTCDDIKSKGTFNLAQKADIYGMALTGDLAVESYLYCIIPPFPRMNFAKAVPYSFLIQSGLTDTVYDNEISRSYQLWTNRQPFNTPIPMNLLQIDIIFLVDQSMHLSQSAFMRLQDLISNFAVIGALNVSSSATQLSVISYDKEFFNGGSFALTSATNLNDLTARINGLQWNSGSSAVSFNISGAIDYLTTQVLPQRQAGRAAGVVIFSSSPYATAPSDTQIQKLNSMSGVYGVDVTGLGAAPNYLLQVTKFNNLNIRRLSNAGVLNPNGDIETMQRLNSFISNVANSPNFRNKNLGR</sequence>
<evidence type="ECO:0000313" key="4">
    <source>
        <dbReference type="WBParaSite" id="PSAMB.scaffold1841size27389.g15152.t1"/>
    </source>
</evidence>
<dbReference type="Gene3D" id="3.40.50.410">
    <property type="entry name" value="von Willebrand factor, type A domain"/>
    <property type="match status" value="3"/>
</dbReference>